<dbReference type="KEGG" id="yet:CH48_3919"/>
<reference evidence="1 5" key="1">
    <citation type="submission" date="2015-03" db="EMBL/GenBank/DDBJ databases">
        <authorList>
            <person name="Murphy D."/>
        </authorList>
    </citation>
    <scope>NUCLEOTIDE SEQUENCE [LARGE SCALE GENOMIC DNA]</scope>
    <source>
        <strain evidence="1 5">IP26249</strain>
    </source>
</reference>
<dbReference type="EMBL" id="CP068146">
    <property type="protein sequence ID" value="QQU46941.1"/>
    <property type="molecule type" value="Genomic_DNA"/>
</dbReference>
<dbReference type="EMBL" id="CGBR01000019">
    <property type="protein sequence ID" value="CFQ66543.1"/>
    <property type="molecule type" value="Genomic_DNA"/>
</dbReference>
<dbReference type="RefSeq" id="WP_005164176.1">
    <property type="nucleotide sequence ID" value="NZ_CGBC01000015.1"/>
</dbReference>
<evidence type="ECO:0000313" key="1">
    <source>
        <dbReference type="EMBL" id="CFQ66543.1"/>
    </source>
</evidence>
<name>A0A0E1NE01_YEREN</name>
<organism evidence="1 5">
    <name type="scientific">Yersinia enterocolitica</name>
    <dbReference type="NCBI Taxonomy" id="630"/>
    <lineage>
        <taxon>Bacteria</taxon>
        <taxon>Pseudomonadati</taxon>
        <taxon>Pseudomonadota</taxon>
        <taxon>Gammaproteobacteria</taxon>
        <taxon>Enterobacterales</taxon>
        <taxon>Yersiniaceae</taxon>
        <taxon>Yersinia</taxon>
    </lineage>
</organism>
<dbReference type="Proteomes" id="UP000041601">
    <property type="component" value="Unassembled WGS sequence"/>
</dbReference>
<keyword evidence="4" id="KW-1185">Reference proteome</keyword>
<evidence type="ECO:0000313" key="5">
    <source>
        <dbReference type="Proteomes" id="UP000048841"/>
    </source>
</evidence>
<gene>
    <name evidence="1" type="ORF">ERS137941_02715</name>
    <name evidence="2" type="ORF">ERS137959_01705</name>
    <name evidence="3" type="ORF">I6I39_18925</name>
</gene>
<sequence>MSQYKLAKTVFFGDLKTSPALYKYEIYCEESELLYHAAIYAEQVIAAGKHTYPVWVRKDHMILKSPAHMPDKAVEACEEHWLKHYKV</sequence>
<dbReference type="OMA" id="DACEEHW"/>
<dbReference type="EMBL" id="CPXJ01000017">
    <property type="protein sequence ID" value="CND62414.1"/>
    <property type="molecule type" value="Genomic_DNA"/>
</dbReference>
<reference evidence="2 4" key="2">
    <citation type="submission" date="2015-03" db="EMBL/GenBank/DDBJ databases">
        <authorList>
            <consortium name="Pathogen Informatics"/>
            <person name="Murphy D."/>
        </authorList>
    </citation>
    <scope>NUCLEOTIDE SEQUENCE [LARGE SCALE GENOMIC DNA]</scope>
    <source>
        <strain evidence="2 4">IP05342</strain>
    </source>
</reference>
<evidence type="ECO:0000313" key="6">
    <source>
        <dbReference type="Proteomes" id="UP000595309"/>
    </source>
</evidence>
<dbReference type="AlphaFoldDB" id="A0A0E1NE01"/>
<dbReference type="Proteomes" id="UP000595309">
    <property type="component" value="Chromosome"/>
</dbReference>
<dbReference type="Proteomes" id="UP000048841">
    <property type="component" value="Unassembled WGS sequence"/>
</dbReference>
<protein>
    <submittedName>
        <fullName evidence="1">Uncharacterized protein</fullName>
    </submittedName>
</protein>
<accession>A0A0E1NE01</accession>
<proteinExistence type="predicted"/>
<evidence type="ECO:0000313" key="3">
    <source>
        <dbReference type="EMBL" id="QQU46941.1"/>
    </source>
</evidence>
<dbReference type="GeneID" id="31409178"/>
<reference evidence="3 6" key="3">
    <citation type="submission" date="2021-01" db="EMBL/GenBank/DDBJ databases">
        <title>FDA dAtabase for Regulatory Grade micrObial Sequences (FDA-ARGOS): Supporting development and validation of Infectious Disease Dx tests.</title>
        <authorList>
            <person name="Blissenbach B."/>
            <person name="Krut O."/>
            <person name="Tallon L."/>
            <person name="Sadzewicz L."/>
            <person name="Zhao X."/>
            <person name="Boylan J."/>
            <person name="Ott S."/>
            <person name="Bowen H."/>
            <person name="Vavikolanu K."/>
            <person name="Mehta A."/>
            <person name="Aluvathingal J."/>
            <person name="Nadendla S."/>
            <person name="Yan Y."/>
            <person name="Sichtig H."/>
        </authorList>
    </citation>
    <scope>NUCLEOTIDE SEQUENCE [LARGE SCALE GENOMIC DNA]</scope>
    <source>
        <strain evidence="3 6">FDAARGOS_1082</strain>
    </source>
</reference>
<evidence type="ECO:0000313" key="2">
    <source>
        <dbReference type="EMBL" id="CND62414.1"/>
    </source>
</evidence>
<dbReference type="PATRIC" id="fig|630.129.peg.2308"/>
<evidence type="ECO:0000313" key="4">
    <source>
        <dbReference type="Proteomes" id="UP000041601"/>
    </source>
</evidence>